<comment type="caution">
    <text evidence="2">The sequence shown here is derived from an EMBL/GenBank/DDBJ whole genome shotgun (WGS) entry which is preliminary data.</text>
</comment>
<dbReference type="InterPro" id="IPR051783">
    <property type="entry name" value="NAD(P)-dependent_oxidoreduct"/>
</dbReference>
<evidence type="ECO:0000313" key="2">
    <source>
        <dbReference type="EMBL" id="PSK34010.1"/>
    </source>
</evidence>
<gene>
    <name evidence="2" type="ORF">B9Z65_8336</name>
</gene>
<proteinExistence type="predicted"/>
<dbReference type="STRING" id="40998.A0A2P7YDH8"/>
<dbReference type="GO" id="GO:0004029">
    <property type="term" value="F:aldehyde dehydrogenase (NAD+) activity"/>
    <property type="evidence" value="ECO:0007669"/>
    <property type="project" value="TreeGrafter"/>
</dbReference>
<sequence>MSQTKPKILITGATGYIGGTVLETLLTSSDSSLRNLSLSVAVRSNAHSPHFTSRGITVHPLTSLDDTTTLRTLASQHDIVLHLASGFHPTAAQALIHGLADRKTGSAADVTFIHLTGCSNIGDRPLSLGLVDKRVHSDRDDVLSLLREREKVWSYAQRKIDIVVTETGAEKGVRTYIVMLPLIFGFGTGVARLNRMLYGLAADDVKRGVAGYIGDGQGTWGVIDVRDAAELFACLVGKVVRREYPDSGEKGWFFGCLAEMRYEEWAAKNGEAGLRAGVLKRREPKSVSLEEQAADSGWPVEMAEALATNARIRSERWEELGWEPKRGVSGWDESWTEMMVEVFKDCMQ</sequence>
<protein>
    <recommendedName>
        <fullName evidence="1">NAD-dependent epimerase/dehydratase domain-containing protein</fullName>
    </recommendedName>
</protein>
<dbReference type="PANTHER" id="PTHR48079">
    <property type="entry name" value="PROTEIN YEEZ"/>
    <property type="match status" value="1"/>
</dbReference>
<evidence type="ECO:0000313" key="3">
    <source>
        <dbReference type="Proteomes" id="UP000243723"/>
    </source>
</evidence>
<dbReference type="OrthoDB" id="10262413at2759"/>
<dbReference type="Proteomes" id="UP000243723">
    <property type="component" value="Unassembled WGS sequence"/>
</dbReference>
<evidence type="ECO:0000259" key="1">
    <source>
        <dbReference type="Pfam" id="PF01370"/>
    </source>
</evidence>
<dbReference type="EMBL" id="NHZQ01000447">
    <property type="protein sequence ID" value="PSK34010.1"/>
    <property type="molecule type" value="Genomic_DNA"/>
</dbReference>
<dbReference type="AlphaFoldDB" id="A0A2P7YDH8"/>
<dbReference type="GO" id="GO:0005737">
    <property type="term" value="C:cytoplasm"/>
    <property type="evidence" value="ECO:0007669"/>
    <property type="project" value="TreeGrafter"/>
</dbReference>
<dbReference type="Pfam" id="PF01370">
    <property type="entry name" value="Epimerase"/>
    <property type="match status" value="1"/>
</dbReference>
<reference evidence="2 3" key="1">
    <citation type="submission" date="2017-05" db="EMBL/GenBank/DDBJ databases">
        <title>Draft genome sequence of Elsinoe australis.</title>
        <authorList>
            <person name="Cheng Q."/>
        </authorList>
    </citation>
    <scope>NUCLEOTIDE SEQUENCE [LARGE SCALE GENOMIC DNA]</scope>
    <source>
        <strain evidence="2 3">NL1</strain>
    </source>
</reference>
<dbReference type="PANTHER" id="PTHR48079:SF6">
    <property type="entry name" value="NAD(P)-BINDING DOMAIN-CONTAINING PROTEIN-RELATED"/>
    <property type="match status" value="1"/>
</dbReference>
<dbReference type="InterPro" id="IPR036291">
    <property type="entry name" value="NAD(P)-bd_dom_sf"/>
</dbReference>
<feature type="domain" description="NAD-dependent epimerase/dehydratase" evidence="1">
    <location>
        <begin position="8"/>
        <end position="238"/>
    </location>
</feature>
<accession>A0A2P7YDH8</accession>
<dbReference type="InterPro" id="IPR001509">
    <property type="entry name" value="Epimerase_deHydtase"/>
</dbReference>
<keyword evidence="3" id="KW-1185">Reference proteome</keyword>
<dbReference type="SUPFAM" id="SSF51735">
    <property type="entry name" value="NAD(P)-binding Rossmann-fold domains"/>
    <property type="match status" value="1"/>
</dbReference>
<name>A0A2P7YDH8_9PEZI</name>
<organism evidence="2 3">
    <name type="scientific">Elsinoe australis</name>
    <dbReference type="NCBI Taxonomy" id="40998"/>
    <lineage>
        <taxon>Eukaryota</taxon>
        <taxon>Fungi</taxon>
        <taxon>Dikarya</taxon>
        <taxon>Ascomycota</taxon>
        <taxon>Pezizomycotina</taxon>
        <taxon>Dothideomycetes</taxon>
        <taxon>Dothideomycetidae</taxon>
        <taxon>Myriangiales</taxon>
        <taxon>Elsinoaceae</taxon>
        <taxon>Elsinoe</taxon>
    </lineage>
</organism>
<dbReference type="Gene3D" id="3.40.50.720">
    <property type="entry name" value="NAD(P)-binding Rossmann-like Domain"/>
    <property type="match status" value="1"/>
</dbReference>